<feature type="domain" description="FAD/NAD(P)-binding" evidence="3">
    <location>
        <begin position="21"/>
        <end position="298"/>
    </location>
</feature>
<dbReference type="Pfam" id="PF07992">
    <property type="entry name" value="Pyr_redox_2"/>
    <property type="match status" value="1"/>
</dbReference>
<dbReference type="eggNOG" id="COG0492">
    <property type="taxonomic scope" value="Bacteria"/>
</dbReference>
<dbReference type="PRINTS" id="PR00469">
    <property type="entry name" value="PNDRDTASEII"/>
</dbReference>
<name>C3JXK9_PSEFS</name>
<keyword evidence="2" id="KW-0560">Oxidoreductase</keyword>
<dbReference type="InterPro" id="IPR023753">
    <property type="entry name" value="FAD/NAD-binding_dom"/>
</dbReference>
<protein>
    <submittedName>
        <fullName evidence="4">Pyr_redox_2 domain-containing protein</fullName>
    </submittedName>
</protein>
<evidence type="ECO:0000313" key="4">
    <source>
        <dbReference type="EMBL" id="CAI2797843.1"/>
    </source>
</evidence>
<proteinExistence type="predicted"/>
<dbReference type="Proteomes" id="UP001152918">
    <property type="component" value="Chromosome"/>
</dbReference>
<keyword evidence="1" id="KW-0285">Flavoprotein</keyword>
<evidence type="ECO:0000259" key="3">
    <source>
        <dbReference type="Pfam" id="PF07992"/>
    </source>
</evidence>
<dbReference type="AlphaFoldDB" id="C3JXK9"/>
<dbReference type="SUPFAM" id="SSF51905">
    <property type="entry name" value="FAD/NAD(P)-binding domain"/>
    <property type="match status" value="1"/>
</dbReference>
<dbReference type="InterPro" id="IPR050097">
    <property type="entry name" value="Ferredoxin-NADP_redctase_2"/>
</dbReference>
<sequence length="312" mass="33395">MYRESVRTTGCTQHGVTFMMYDVIIVGGSYAGLSAGLQLARARRQVLVIDAGQRRNRFAATSHGFLGQDGQAPEAIAAEGRSQLMEYPTVTWVQGRVIEATEQAPGFGVRTEYNGTFHGKRLILATGVVDELPAIEGLEQRWGKHVFHCPYCHGYELDKGRIGVLATSPLAMHHALMLPDWGTTTLFSNGVFTPDAEQQAQLDRRGVGVENGPVRRIVGERADLELVDGRVFSLDGIFTMSRTRISPLAGQLGCELADGPSGPYLHTNDLRQTSVAGVFACGDASLAAGSVALAVAEGVRAGVGAHFSLIQG</sequence>
<dbReference type="GO" id="GO:0016491">
    <property type="term" value="F:oxidoreductase activity"/>
    <property type="evidence" value="ECO:0007669"/>
    <property type="project" value="UniProtKB-KW"/>
</dbReference>
<accession>C3JXK9</accession>
<dbReference type="KEGG" id="pfs:PFLU_3637"/>
<dbReference type="EMBL" id="AM181176">
    <property type="protein sequence ID" value="CAY49874.1"/>
    <property type="molecule type" value="Genomic_DNA"/>
</dbReference>
<dbReference type="EMBL" id="OV986001">
    <property type="protein sequence ID" value="CAI2797843.1"/>
    <property type="molecule type" value="Genomic_DNA"/>
</dbReference>
<evidence type="ECO:0000256" key="1">
    <source>
        <dbReference type="ARBA" id="ARBA00022630"/>
    </source>
</evidence>
<reference evidence="5" key="1">
    <citation type="journal article" date="2009" name="Genome Biol.">
        <title>Genomic and genetic analyses of diversity and plant interactions of Pseudomonas fluorescens.</title>
        <authorList>
            <person name="Silby M.W."/>
            <person name="Cerdeno-Tarraga A.M."/>
            <person name="Vernikos G.S."/>
            <person name="Giddens S.R."/>
            <person name="Jackson R.W."/>
            <person name="Preston G.M."/>
            <person name="Zhang X.X."/>
            <person name="Moon C.D."/>
            <person name="Gehrig S.M."/>
            <person name="Godfrey S.A."/>
            <person name="Knight C.G."/>
            <person name="Malone J.G."/>
            <person name="Robinson Z."/>
            <person name="Spiers A.J."/>
            <person name="Harris S."/>
            <person name="Challis G.L."/>
            <person name="Yaxley A.M."/>
            <person name="Harris D."/>
            <person name="Seeger K."/>
            <person name="Murphy L."/>
            <person name="Rutter S."/>
            <person name="Squares R."/>
            <person name="Quail M.A."/>
            <person name="Saunders E."/>
            <person name="Mavromatis K."/>
            <person name="Brettin T.S."/>
            <person name="Bentley S.D."/>
            <person name="Hothersall J."/>
            <person name="Stephens E."/>
            <person name="Thomas C.M."/>
            <person name="Parkhill J."/>
            <person name="Levy S.B."/>
            <person name="Rainey P.B."/>
            <person name="Thomson N.R."/>
        </authorList>
    </citation>
    <scope>NUCLEOTIDE SEQUENCE [LARGE SCALE GENOMIC DNA]</scope>
    <source>
        <strain evidence="5">SBW25</strain>
    </source>
</reference>
<dbReference type="PANTHER" id="PTHR48105">
    <property type="entry name" value="THIOREDOXIN REDUCTASE 1-RELATED-RELATED"/>
    <property type="match status" value="1"/>
</dbReference>
<dbReference type="HOGENOM" id="CLU_031864_5_0_6"/>
<dbReference type="PRINTS" id="PR00368">
    <property type="entry name" value="FADPNR"/>
</dbReference>
<evidence type="ECO:0000256" key="2">
    <source>
        <dbReference type="ARBA" id="ARBA00023002"/>
    </source>
</evidence>
<reference evidence="4" key="2">
    <citation type="submission" date="2023-10" db="EMBL/GenBank/DDBJ databases">
        <authorList>
            <person name="Fortmann-Grote C."/>
        </authorList>
    </citation>
    <scope>NUCLEOTIDE SEQUENCE</scope>
    <source>
        <strain evidence="4">SBW25</strain>
    </source>
</reference>
<organism evidence="5">
    <name type="scientific">Pseudomonas fluorescens (strain SBW25)</name>
    <dbReference type="NCBI Taxonomy" id="216595"/>
    <lineage>
        <taxon>Bacteria</taxon>
        <taxon>Pseudomonadati</taxon>
        <taxon>Pseudomonadota</taxon>
        <taxon>Gammaproteobacteria</taxon>
        <taxon>Pseudomonadales</taxon>
        <taxon>Pseudomonadaceae</taxon>
        <taxon>Pseudomonas</taxon>
    </lineage>
</organism>
<dbReference type="InterPro" id="IPR036188">
    <property type="entry name" value="FAD/NAD-bd_sf"/>
</dbReference>
<gene>
    <name evidence="5" type="ordered locus">PFLU_3637</name>
</gene>
<dbReference type="Gene3D" id="3.50.50.60">
    <property type="entry name" value="FAD/NAD(P)-binding domain"/>
    <property type="match status" value="2"/>
</dbReference>
<evidence type="ECO:0000313" key="5">
    <source>
        <dbReference type="EMBL" id="CAY49874.1"/>
    </source>
</evidence>